<dbReference type="EMBL" id="SOEZ01000076">
    <property type="protein sequence ID" value="TFB47023.1"/>
    <property type="molecule type" value="Genomic_DNA"/>
</dbReference>
<dbReference type="GO" id="GO:0016620">
    <property type="term" value="F:oxidoreductase activity, acting on the aldehyde or oxo group of donors, NAD or NADP as acceptor"/>
    <property type="evidence" value="ECO:0007669"/>
    <property type="project" value="InterPro"/>
</dbReference>
<dbReference type="InterPro" id="IPR016161">
    <property type="entry name" value="Ald_DH/histidinol_DH"/>
</dbReference>
<dbReference type="Gene3D" id="3.40.309.10">
    <property type="entry name" value="Aldehyde Dehydrogenase, Chain A, domain 2"/>
    <property type="match status" value="1"/>
</dbReference>
<evidence type="ECO:0000256" key="2">
    <source>
        <dbReference type="SAM" id="MobiDB-lite"/>
    </source>
</evidence>
<proteinExistence type="predicted"/>
<evidence type="ECO:0000313" key="4">
    <source>
        <dbReference type="EMBL" id="TFB47023.1"/>
    </source>
</evidence>
<feature type="domain" description="Aldehyde dehydrogenase" evidence="3">
    <location>
        <begin position="6"/>
        <end position="472"/>
    </location>
</feature>
<dbReference type="SUPFAM" id="SSF53720">
    <property type="entry name" value="ALDH-like"/>
    <property type="match status" value="1"/>
</dbReference>
<evidence type="ECO:0000313" key="5">
    <source>
        <dbReference type="Proteomes" id="UP000297866"/>
    </source>
</evidence>
<dbReference type="AlphaFoldDB" id="A0A4R8UDE7"/>
<dbReference type="OrthoDB" id="9770537at2"/>
<dbReference type="PANTHER" id="PTHR43353:SF3">
    <property type="entry name" value="ALDEHYDE DEHYDROGENASE-RELATED"/>
    <property type="match status" value="1"/>
</dbReference>
<feature type="region of interest" description="Disordered" evidence="2">
    <location>
        <begin position="1"/>
        <end position="22"/>
    </location>
</feature>
<dbReference type="Gene3D" id="3.40.605.10">
    <property type="entry name" value="Aldehyde Dehydrogenase, Chain A, domain 1"/>
    <property type="match status" value="1"/>
</dbReference>
<accession>A0A4R8UDE7</accession>
<gene>
    <name evidence="4" type="ORF">E3O23_16220</name>
</gene>
<protein>
    <submittedName>
        <fullName evidence="4">Aldehyde dehydrogenase family protein</fullName>
    </submittedName>
</protein>
<keyword evidence="1" id="KW-0560">Oxidoreductase</keyword>
<dbReference type="InterPro" id="IPR016162">
    <property type="entry name" value="Ald_DH_N"/>
</dbReference>
<dbReference type="InterPro" id="IPR050740">
    <property type="entry name" value="Aldehyde_DH_Superfamily"/>
</dbReference>
<organism evidence="4 5">
    <name type="scientific">Cryobacterium tagatosivorans</name>
    <dbReference type="NCBI Taxonomy" id="1259199"/>
    <lineage>
        <taxon>Bacteria</taxon>
        <taxon>Bacillati</taxon>
        <taxon>Actinomycetota</taxon>
        <taxon>Actinomycetes</taxon>
        <taxon>Micrococcales</taxon>
        <taxon>Microbacteriaceae</taxon>
        <taxon>Cryobacterium</taxon>
    </lineage>
</organism>
<reference evidence="4 5" key="1">
    <citation type="submission" date="2019-03" db="EMBL/GenBank/DDBJ databases">
        <title>Genomics of glacier-inhabiting Cryobacterium strains.</title>
        <authorList>
            <person name="Liu Q."/>
            <person name="Xin Y.-H."/>
        </authorList>
    </citation>
    <scope>NUCLEOTIDE SEQUENCE [LARGE SCALE GENOMIC DNA]</scope>
    <source>
        <strain evidence="4 5">Sr47</strain>
    </source>
</reference>
<evidence type="ECO:0000259" key="3">
    <source>
        <dbReference type="Pfam" id="PF00171"/>
    </source>
</evidence>
<dbReference type="Pfam" id="PF00171">
    <property type="entry name" value="Aldedh"/>
    <property type="match status" value="1"/>
</dbReference>
<dbReference type="PANTHER" id="PTHR43353">
    <property type="entry name" value="SUCCINATE-SEMIALDEHYDE DEHYDROGENASE, MITOCHONDRIAL"/>
    <property type="match status" value="1"/>
</dbReference>
<name>A0A4R8UDE7_9MICO</name>
<keyword evidence="5" id="KW-1185">Reference proteome</keyword>
<dbReference type="Proteomes" id="UP000297866">
    <property type="component" value="Unassembled WGS sequence"/>
</dbReference>
<evidence type="ECO:0000256" key="1">
    <source>
        <dbReference type="ARBA" id="ARBA00023002"/>
    </source>
</evidence>
<dbReference type="InterPro" id="IPR016163">
    <property type="entry name" value="Ald_DH_C"/>
</dbReference>
<dbReference type="InterPro" id="IPR015590">
    <property type="entry name" value="Aldehyde_DH_dom"/>
</dbReference>
<comment type="caution">
    <text evidence="4">The sequence shown here is derived from an EMBL/GenBank/DDBJ whole genome shotgun (WGS) entry which is preliminary data.</text>
</comment>
<sequence>MNADPSYDPRTGEQRGSVPHTSPERVAGILRLASAAAVIVADTSPTTRLGWLTAIADALAAHEPELVRIAGEETGLGADRLRGELAKCAASTRFYGAVAAEGSYLQAGTEGIGGESTLSRWNIPVGPVAVFGASNFPFGFGVIGHDAASALAAGCPVIVKAHPAHPRLSVRLAGLVTDALAEAGAPEGSYALVVGFDAGLQLIDAPEVTAVAFTGSQGGGMALVDRAAARGVPVFAEMGTVNPVFVTTDAAATPQEIAAGFAQSFTLGAGQFCTKPGLLFAPAGAGIFDAVLAELAQVEAAPLLTAGIAAGYRAGVAQLAAAAGASAPAEAVADAPVVAAETAADVVAGPAADGAAGAAADVAPDAAAHPRDGYAVAPRAIRVRLDDLHPGSRLLEECFGPVALVCEYEEAGDALDALVRLQPSLVASVFTGGPGDPESAEVVRRLLGRVGRVALNAWPTGVATSWSMQHGGPWPATSRSDATSVGAGALGRFVRPVAVQNAEPAHLPAALQPDNPWRIPRRINGKLTVPSE</sequence>